<keyword evidence="2" id="KW-0732">Signal</keyword>
<dbReference type="SUPFAM" id="SSF55797">
    <property type="entry name" value="PR-1-like"/>
    <property type="match status" value="1"/>
</dbReference>
<evidence type="ECO:0000313" key="5">
    <source>
        <dbReference type="Proteomes" id="UP000187455"/>
    </source>
</evidence>
<dbReference type="OrthoDB" id="568194at2759"/>
<dbReference type="PANTHER" id="PTHR31157:SF1">
    <property type="entry name" value="SCP DOMAIN-CONTAINING PROTEIN"/>
    <property type="match status" value="1"/>
</dbReference>
<dbReference type="CDD" id="cd05379">
    <property type="entry name" value="CAP_bacterial"/>
    <property type="match status" value="1"/>
</dbReference>
<protein>
    <recommendedName>
        <fullName evidence="3">SCP domain-containing protein</fullName>
    </recommendedName>
</protein>
<dbReference type="InterPro" id="IPR014044">
    <property type="entry name" value="CAP_dom"/>
</dbReference>
<evidence type="ECO:0000256" key="2">
    <source>
        <dbReference type="SAM" id="SignalP"/>
    </source>
</evidence>
<name>A0A1R0H4T2_9FUNG</name>
<evidence type="ECO:0000313" key="4">
    <source>
        <dbReference type="EMBL" id="OLY84064.1"/>
    </source>
</evidence>
<feature type="compositionally biased region" description="Polar residues" evidence="1">
    <location>
        <begin position="82"/>
        <end position="91"/>
    </location>
</feature>
<feature type="chain" id="PRO_5013136411" description="SCP domain-containing protein" evidence="2">
    <location>
        <begin position="20"/>
        <end position="243"/>
    </location>
</feature>
<comment type="caution">
    <text evidence="4">The sequence shown here is derived from an EMBL/GenBank/DDBJ whole genome shotgun (WGS) entry which is preliminary data.</text>
</comment>
<feature type="domain" description="SCP" evidence="3">
    <location>
        <begin position="131"/>
        <end position="238"/>
    </location>
</feature>
<gene>
    <name evidence="4" type="ORF">AYI68_g1780</name>
</gene>
<dbReference type="PANTHER" id="PTHR31157">
    <property type="entry name" value="SCP DOMAIN-CONTAINING PROTEIN"/>
    <property type="match status" value="1"/>
</dbReference>
<dbReference type="EMBL" id="LSSL01000634">
    <property type="protein sequence ID" value="OLY84064.1"/>
    <property type="molecule type" value="Genomic_DNA"/>
</dbReference>
<dbReference type="AlphaFoldDB" id="A0A1R0H4T2"/>
<dbReference type="Gene3D" id="3.40.33.10">
    <property type="entry name" value="CAP"/>
    <property type="match status" value="1"/>
</dbReference>
<accession>A0A1R0H4T2</accession>
<keyword evidence="5" id="KW-1185">Reference proteome</keyword>
<dbReference type="Proteomes" id="UP000187455">
    <property type="component" value="Unassembled WGS sequence"/>
</dbReference>
<feature type="signal peptide" evidence="2">
    <location>
        <begin position="1"/>
        <end position="19"/>
    </location>
</feature>
<feature type="compositionally biased region" description="Low complexity" evidence="1">
    <location>
        <begin position="107"/>
        <end position="120"/>
    </location>
</feature>
<sequence>MLFAKVASVLLGSLLFSSSMPIKKRAVNVVTVVKYVTVVVKAGGNNNAVTSSSTESSTVATSTPVYNEVPYNYQYATTEQVVPTPEPQATQEEVPVPEATQELPSVTQTSAQAPSPTSSSGFDSADNVLMLSLINDLRSSVGKSPLAYSEPLMAAAQLQSQYQYDTNQMTHSNSNYDGLISRFAATDATCSSCAENVAAGYTSVSDVFNGWKNSPGHYANMIGNYNFFGWARVGDYWTQDFNS</sequence>
<organism evidence="4 5">
    <name type="scientific">Smittium mucronatum</name>
    <dbReference type="NCBI Taxonomy" id="133383"/>
    <lineage>
        <taxon>Eukaryota</taxon>
        <taxon>Fungi</taxon>
        <taxon>Fungi incertae sedis</taxon>
        <taxon>Zoopagomycota</taxon>
        <taxon>Kickxellomycotina</taxon>
        <taxon>Harpellomycetes</taxon>
        <taxon>Harpellales</taxon>
        <taxon>Legeriomycetaceae</taxon>
        <taxon>Smittium</taxon>
    </lineage>
</organism>
<dbReference type="InterPro" id="IPR035940">
    <property type="entry name" value="CAP_sf"/>
</dbReference>
<reference evidence="4 5" key="1">
    <citation type="journal article" date="2016" name="Mol. Biol. Evol.">
        <title>Genome-Wide Survey of Gut Fungi (Harpellales) Reveals the First Horizontally Transferred Ubiquitin Gene from a Mosquito Host.</title>
        <authorList>
            <person name="Wang Y."/>
            <person name="White M.M."/>
            <person name="Kvist S."/>
            <person name="Moncalvo J.M."/>
        </authorList>
    </citation>
    <scope>NUCLEOTIDE SEQUENCE [LARGE SCALE GENOMIC DNA]</scope>
    <source>
        <strain evidence="4 5">ALG-7-W6</strain>
    </source>
</reference>
<dbReference type="STRING" id="133383.A0A1R0H4T2"/>
<feature type="region of interest" description="Disordered" evidence="1">
    <location>
        <begin position="82"/>
        <end position="121"/>
    </location>
</feature>
<evidence type="ECO:0000259" key="3">
    <source>
        <dbReference type="Pfam" id="PF00188"/>
    </source>
</evidence>
<evidence type="ECO:0000256" key="1">
    <source>
        <dbReference type="SAM" id="MobiDB-lite"/>
    </source>
</evidence>
<proteinExistence type="predicted"/>
<dbReference type="Pfam" id="PF00188">
    <property type="entry name" value="CAP"/>
    <property type="match status" value="1"/>
</dbReference>